<evidence type="ECO:0000313" key="10">
    <source>
        <dbReference type="EMBL" id="PGH14042.1"/>
    </source>
</evidence>
<feature type="transmembrane region" description="Helical" evidence="8">
    <location>
        <begin position="254"/>
        <end position="278"/>
    </location>
</feature>
<reference evidence="10 11" key="1">
    <citation type="submission" date="2017-10" db="EMBL/GenBank/DDBJ databases">
        <title>Comparative genomics in systemic dimorphic fungi from Ajellomycetaceae.</title>
        <authorList>
            <person name="Munoz J.F."/>
            <person name="Mcewen J.G."/>
            <person name="Clay O.K."/>
            <person name="Cuomo C.A."/>
        </authorList>
    </citation>
    <scope>NUCLEOTIDE SEQUENCE [LARGE SCALE GENOMIC DNA]</scope>
    <source>
        <strain evidence="10 11">UAMH5409</strain>
    </source>
</reference>
<keyword evidence="11" id="KW-1185">Reference proteome</keyword>
<evidence type="ECO:0000256" key="3">
    <source>
        <dbReference type="ARBA" id="ARBA00022448"/>
    </source>
</evidence>
<comment type="similarity">
    <text evidence="2">Belongs to the major facilitator superfamily. Sugar transporter (TC 2.A.1.1) family.</text>
</comment>
<dbReference type="InterPro" id="IPR050814">
    <property type="entry name" value="Myo-inositol_Transporter"/>
</dbReference>
<sequence>MANRPRAKDLIEDNSLGMQVNYYMLLSEKQFENIDNPLLYRQPDDLDRDIESFYTTHHLENHVDLELLKRGARLARDPEMFAVTGDLTDFEKRALKKEENPKFREQTKELQVILMTCCIGAIVQGWAQSNIIGANLLWPEEFKIQSYLNPFDTEANPLWKDVWIFGAVNGVTYFAASLIGAWLSDPLNEYFTGRRGALFVSGIFSLGAAIGSAYAQNWEQLFVCRLLQGVGMGAKASIVPIFESEIAPARIRGNFMLCFMRFHLATGLFLGGAANLIVHKHWRLQVASGFIPAVPLLCLVFVCSESPRWLIKKGKYAEAYRVLRRLRESHLQAARDLYYIHAQMQGLDHTVYQREVRKTTFFWRVVRLFTVPRTRRATVAASIAMLSQQLSGINIFAFLAASFFEDAGYDDIECLWFSFGFSAANAIFSPIAYWYIDSRGRRFLLLLSLILIIPLLLATGFSFEIEPVKSTAQTGCVSFFLILYTAAYSPGAGVVPFPYASEVFPLINREVGMSFSCSVTFFFAGLLALTIKPLIYTLKHARVLGLFAGLDAVAVILVWLFVPSTAKTTALEEMNYIFGVRTRRHVRYQVFKVLPWILFKYIPWSVRHYSPWIKDQGEKPEPLEELYRWEKRSREEEDGMSESLRSGHSQHSQHLEPQTSQETSEAGQAPFLLPNHHLFQTSYSDARHQSVSVNPRSVRPPPS</sequence>
<protein>
    <recommendedName>
        <fullName evidence="9">Major facilitator superfamily (MFS) profile domain-containing protein</fullName>
    </recommendedName>
</protein>
<proteinExistence type="inferred from homology"/>
<feature type="transmembrane region" description="Helical" evidence="8">
    <location>
        <begin position="511"/>
        <end position="531"/>
    </location>
</feature>
<dbReference type="SUPFAM" id="SSF103473">
    <property type="entry name" value="MFS general substrate transporter"/>
    <property type="match status" value="1"/>
</dbReference>
<feature type="transmembrane region" description="Helical" evidence="8">
    <location>
        <begin position="196"/>
        <end position="214"/>
    </location>
</feature>
<dbReference type="PANTHER" id="PTHR48020">
    <property type="entry name" value="PROTON MYO-INOSITOL COTRANSPORTER"/>
    <property type="match status" value="1"/>
</dbReference>
<feature type="transmembrane region" description="Helical" evidence="8">
    <location>
        <begin position="416"/>
        <end position="436"/>
    </location>
</feature>
<feature type="transmembrane region" description="Helical" evidence="8">
    <location>
        <begin position="162"/>
        <end position="184"/>
    </location>
</feature>
<name>A0A2B7XZI9_9EURO</name>
<dbReference type="InterPro" id="IPR020846">
    <property type="entry name" value="MFS_dom"/>
</dbReference>
<dbReference type="Proteomes" id="UP000223968">
    <property type="component" value="Unassembled WGS sequence"/>
</dbReference>
<comment type="caution">
    <text evidence="10">The sequence shown here is derived from an EMBL/GenBank/DDBJ whole genome shotgun (WGS) entry which is preliminary data.</text>
</comment>
<feature type="region of interest" description="Disordered" evidence="7">
    <location>
        <begin position="637"/>
        <end position="671"/>
    </location>
</feature>
<dbReference type="GO" id="GO:0015791">
    <property type="term" value="P:polyol transmembrane transport"/>
    <property type="evidence" value="ECO:0007669"/>
    <property type="project" value="UniProtKB-ARBA"/>
</dbReference>
<feature type="transmembrane region" description="Helical" evidence="8">
    <location>
        <begin position="443"/>
        <end position="463"/>
    </location>
</feature>
<evidence type="ECO:0000256" key="8">
    <source>
        <dbReference type="SAM" id="Phobius"/>
    </source>
</evidence>
<feature type="transmembrane region" description="Helical" evidence="8">
    <location>
        <begin position="284"/>
        <end position="303"/>
    </location>
</feature>
<gene>
    <name evidence="10" type="ORF">AJ79_03312</name>
</gene>
<evidence type="ECO:0000256" key="5">
    <source>
        <dbReference type="ARBA" id="ARBA00022989"/>
    </source>
</evidence>
<comment type="subcellular location">
    <subcellularLocation>
        <location evidence="1">Membrane</location>
        <topology evidence="1">Multi-pass membrane protein</topology>
    </subcellularLocation>
</comment>
<dbReference type="PANTHER" id="PTHR48020:SF40">
    <property type="entry name" value="MAJOR FACILITATOR SUPERFAMILY (MFS) PROFILE DOMAIN-CONTAINING PROTEIN"/>
    <property type="match status" value="1"/>
</dbReference>
<dbReference type="Pfam" id="PF00083">
    <property type="entry name" value="Sugar_tr"/>
    <property type="match status" value="1"/>
</dbReference>
<dbReference type="EMBL" id="PDNB01000039">
    <property type="protein sequence ID" value="PGH14042.1"/>
    <property type="molecule type" value="Genomic_DNA"/>
</dbReference>
<dbReference type="GO" id="GO:0016020">
    <property type="term" value="C:membrane"/>
    <property type="evidence" value="ECO:0007669"/>
    <property type="project" value="UniProtKB-SubCell"/>
</dbReference>
<accession>A0A2B7XZI9</accession>
<dbReference type="Gene3D" id="1.20.1250.20">
    <property type="entry name" value="MFS general substrate transporter like domains"/>
    <property type="match status" value="1"/>
</dbReference>
<dbReference type="InterPro" id="IPR003663">
    <property type="entry name" value="Sugar/inositol_transpt"/>
</dbReference>
<dbReference type="PROSITE" id="PS50850">
    <property type="entry name" value="MFS"/>
    <property type="match status" value="1"/>
</dbReference>
<feature type="region of interest" description="Disordered" evidence="7">
    <location>
        <begin position="684"/>
        <end position="703"/>
    </location>
</feature>
<evidence type="ECO:0000256" key="6">
    <source>
        <dbReference type="ARBA" id="ARBA00023136"/>
    </source>
</evidence>
<dbReference type="InterPro" id="IPR005829">
    <property type="entry name" value="Sugar_transporter_CS"/>
</dbReference>
<feature type="transmembrane region" description="Helical" evidence="8">
    <location>
        <begin position="377"/>
        <end position="404"/>
    </location>
</feature>
<organism evidence="10 11">
    <name type="scientific">Helicocarpus griseus UAMH5409</name>
    <dbReference type="NCBI Taxonomy" id="1447875"/>
    <lineage>
        <taxon>Eukaryota</taxon>
        <taxon>Fungi</taxon>
        <taxon>Dikarya</taxon>
        <taxon>Ascomycota</taxon>
        <taxon>Pezizomycotina</taxon>
        <taxon>Eurotiomycetes</taxon>
        <taxon>Eurotiomycetidae</taxon>
        <taxon>Onygenales</taxon>
        <taxon>Ajellomycetaceae</taxon>
        <taxon>Helicocarpus</taxon>
    </lineage>
</organism>
<dbReference type="AlphaFoldDB" id="A0A2B7XZI9"/>
<evidence type="ECO:0000256" key="4">
    <source>
        <dbReference type="ARBA" id="ARBA00022692"/>
    </source>
</evidence>
<keyword evidence="5 8" id="KW-1133">Transmembrane helix</keyword>
<keyword evidence="3" id="KW-0813">Transport</keyword>
<dbReference type="PROSITE" id="PS00217">
    <property type="entry name" value="SUGAR_TRANSPORT_2"/>
    <property type="match status" value="1"/>
</dbReference>
<feature type="domain" description="Major facilitator superfamily (MFS) profile" evidence="9">
    <location>
        <begin position="113"/>
        <end position="566"/>
    </location>
</feature>
<dbReference type="GO" id="GO:0015798">
    <property type="term" value="P:myo-inositol transport"/>
    <property type="evidence" value="ECO:0007669"/>
    <property type="project" value="UniProtKB-ARBA"/>
</dbReference>
<evidence type="ECO:0000256" key="2">
    <source>
        <dbReference type="ARBA" id="ARBA00010992"/>
    </source>
</evidence>
<feature type="transmembrane region" description="Helical" evidence="8">
    <location>
        <begin position="543"/>
        <end position="562"/>
    </location>
</feature>
<evidence type="ECO:0000259" key="9">
    <source>
        <dbReference type="PROSITE" id="PS50850"/>
    </source>
</evidence>
<feature type="compositionally biased region" description="Polar residues" evidence="7">
    <location>
        <begin position="643"/>
        <end position="666"/>
    </location>
</feature>
<dbReference type="InterPro" id="IPR036259">
    <property type="entry name" value="MFS_trans_sf"/>
</dbReference>
<dbReference type="PRINTS" id="PR00171">
    <property type="entry name" value="SUGRTRNSPORT"/>
</dbReference>
<keyword evidence="4 8" id="KW-0812">Transmembrane</keyword>
<evidence type="ECO:0000256" key="7">
    <source>
        <dbReference type="SAM" id="MobiDB-lite"/>
    </source>
</evidence>
<dbReference type="GO" id="GO:0022857">
    <property type="term" value="F:transmembrane transporter activity"/>
    <property type="evidence" value="ECO:0007669"/>
    <property type="project" value="InterPro"/>
</dbReference>
<evidence type="ECO:0000313" key="11">
    <source>
        <dbReference type="Proteomes" id="UP000223968"/>
    </source>
</evidence>
<keyword evidence="6 8" id="KW-0472">Membrane</keyword>
<dbReference type="InterPro" id="IPR005828">
    <property type="entry name" value="MFS_sugar_transport-like"/>
</dbReference>
<evidence type="ECO:0000256" key="1">
    <source>
        <dbReference type="ARBA" id="ARBA00004141"/>
    </source>
</evidence>
<dbReference type="OrthoDB" id="6339427at2759"/>